<dbReference type="CDD" id="cd17536">
    <property type="entry name" value="REC_YesN-like"/>
    <property type="match status" value="1"/>
</dbReference>
<dbReference type="PRINTS" id="PR00032">
    <property type="entry name" value="HTHARAC"/>
</dbReference>
<reference evidence="12 13" key="1">
    <citation type="submission" date="2024-04" db="EMBL/GenBank/DDBJ databases">
        <title>draft genome sequnece of Paenibacillus filicis.</title>
        <authorList>
            <person name="Kim D.-U."/>
        </authorList>
    </citation>
    <scope>NUCLEOTIDE SEQUENCE [LARGE SCALE GENOMIC DNA]</scope>
    <source>
        <strain evidence="12 13">KACC14197</strain>
    </source>
</reference>
<evidence type="ECO:0000313" key="13">
    <source>
        <dbReference type="Proteomes" id="UP001469365"/>
    </source>
</evidence>
<dbReference type="Proteomes" id="UP001469365">
    <property type="component" value="Unassembled WGS sequence"/>
</dbReference>
<feature type="modified residue" description="4-aspartylphosphate" evidence="8">
    <location>
        <position position="55"/>
    </location>
</feature>
<keyword evidence="9" id="KW-0175">Coiled coil</keyword>
<dbReference type="InterPro" id="IPR051552">
    <property type="entry name" value="HptR"/>
</dbReference>
<gene>
    <name evidence="12" type="ORF">WMW72_13420</name>
</gene>
<dbReference type="SMART" id="SM00448">
    <property type="entry name" value="REC"/>
    <property type="match status" value="1"/>
</dbReference>
<evidence type="ECO:0000313" key="12">
    <source>
        <dbReference type="EMBL" id="MEK8128898.1"/>
    </source>
</evidence>
<feature type="domain" description="HTH araC/xylS-type" evidence="10">
    <location>
        <begin position="414"/>
        <end position="512"/>
    </location>
</feature>
<dbReference type="EMBL" id="JBBPCC010000007">
    <property type="protein sequence ID" value="MEK8128898.1"/>
    <property type="molecule type" value="Genomic_DNA"/>
</dbReference>
<keyword evidence="4" id="KW-0902">Two-component regulatory system</keyword>
<dbReference type="PROSITE" id="PS01124">
    <property type="entry name" value="HTH_ARAC_FAMILY_2"/>
    <property type="match status" value="1"/>
</dbReference>
<evidence type="ECO:0000256" key="3">
    <source>
        <dbReference type="ARBA" id="ARBA00022553"/>
    </source>
</evidence>
<accession>A0ABU9DLE2</accession>
<keyword evidence="6" id="KW-0238">DNA-binding</keyword>
<evidence type="ECO:0000256" key="7">
    <source>
        <dbReference type="ARBA" id="ARBA00023163"/>
    </source>
</evidence>
<evidence type="ECO:0000256" key="1">
    <source>
        <dbReference type="ARBA" id="ARBA00004496"/>
    </source>
</evidence>
<dbReference type="Gene3D" id="1.10.10.60">
    <property type="entry name" value="Homeodomain-like"/>
    <property type="match status" value="2"/>
</dbReference>
<comment type="subcellular location">
    <subcellularLocation>
        <location evidence="1">Cytoplasm</location>
    </subcellularLocation>
</comment>
<dbReference type="PROSITE" id="PS00041">
    <property type="entry name" value="HTH_ARAC_FAMILY_1"/>
    <property type="match status" value="1"/>
</dbReference>
<dbReference type="SMART" id="SM00342">
    <property type="entry name" value="HTH_ARAC"/>
    <property type="match status" value="1"/>
</dbReference>
<feature type="domain" description="Response regulatory" evidence="11">
    <location>
        <begin position="3"/>
        <end position="120"/>
    </location>
</feature>
<evidence type="ECO:0000256" key="9">
    <source>
        <dbReference type="SAM" id="Coils"/>
    </source>
</evidence>
<dbReference type="InterPro" id="IPR001789">
    <property type="entry name" value="Sig_transdc_resp-reg_receiver"/>
</dbReference>
<feature type="coiled-coil region" evidence="9">
    <location>
        <begin position="116"/>
        <end position="166"/>
    </location>
</feature>
<evidence type="ECO:0000256" key="4">
    <source>
        <dbReference type="ARBA" id="ARBA00023012"/>
    </source>
</evidence>
<keyword evidence="7" id="KW-0804">Transcription</keyword>
<dbReference type="InterPro" id="IPR009057">
    <property type="entry name" value="Homeodomain-like_sf"/>
</dbReference>
<dbReference type="Gene3D" id="3.40.50.2300">
    <property type="match status" value="1"/>
</dbReference>
<dbReference type="PROSITE" id="PS50110">
    <property type="entry name" value="RESPONSE_REGULATORY"/>
    <property type="match status" value="1"/>
</dbReference>
<dbReference type="Pfam" id="PF12833">
    <property type="entry name" value="HTH_18"/>
    <property type="match status" value="1"/>
</dbReference>
<evidence type="ECO:0000256" key="5">
    <source>
        <dbReference type="ARBA" id="ARBA00023015"/>
    </source>
</evidence>
<dbReference type="InterPro" id="IPR018060">
    <property type="entry name" value="HTH_AraC"/>
</dbReference>
<organism evidence="12 13">
    <name type="scientific">Paenibacillus filicis</name>
    <dbReference type="NCBI Taxonomy" id="669464"/>
    <lineage>
        <taxon>Bacteria</taxon>
        <taxon>Bacillati</taxon>
        <taxon>Bacillota</taxon>
        <taxon>Bacilli</taxon>
        <taxon>Bacillales</taxon>
        <taxon>Paenibacillaceae</taxon>
        <taxon>Paenibacillus</taxon>
    </lineage>
</organism>
<dbReference type="PANTHER" id="PTHR42713">
    <property type="entry name" value="HISTIDINE KINASE-RELATED"/>
    <property type="match status" value="1"/>
</dbReference>
<dbReference type="RefSeq" id="WP_341415987.1">
    <property type="nucleotide sequence ID" value="NZ_JBBPCC010000007.1"/>
</dbReference>
<comment type="caution">
    <text evidence="12">The sequence shown here is derived from an EMBL/GenBank/DDBJ whole genome shotgun (WGS) entry which is preliminary data.</text>
</comment>
<dbReference type="PANTHER" id="PTHR42713:SF3">
    <property type="entry name" value="TRANSCRIPTIONAL REGULATORY PROTEIN HPTR"/>
    <property type="match status" value="1"/>
</dbReference>
<name>A0ABU9DLE2_9BACL</name>
<sequence>MYSLFLVDDEELELEMMRDYIRWEEMGLYVAGTAVNGRDAMEKIESIQPDIVITDVQMPMMNGLDLAKAIRERYEWMQFVFLTGHDEFNYVKSALNVGAVGYLLKPLDLSEIVSVIEKVNQKCEEVRMKNRSIRATKSTILKELIVEKQEERLHNLAASYRKLSRHAENGRYGLALLQLDQTSIGEQKLTLEQAVGQLIGFLERWLSGKKLESDIVSFKEGEIGIVMDARHRPGYYAWQDAAELLRQTLPFTVTIAIDEQEKELSQLQVLYHQTKTILEALFYVGKGRVISLRDVQKQWESEQAPPFPESEWLETINRHELDEAQRMLREYVTKLVTLRVAKKKVRDGAIALIEHVLGQIHEPMLEGEKRAELYHSIYQCETIYDIEALLLDTVRDAAASVRQRFADKNAKLVHQVRTLIDQSFDQPLTINSLSDQVYLSPNYLRSIFKDKMGITIHDYLTRIRLDKAKEYLADESLKVQDIAQKVGYESTSYFISLFLKNQGVTPNEYRKHLLLG</sequence>
<dbReference type="InterPro" id="IPR020449">
    <property type="entry name" value="Tscrpt_reg_AraC-type_HTH"/>
</dbReference>
<dbReference type="InterPro" id="IPR018062">
    <property type="entry name" value="HTH_AraC-typ_CS"/>
</dbReference>
<evidence type="ECO:0000259" key="10">
    <source>
        <dbReference type="PROSITE" id="PS01124"/>
    </source>
</evidence>
<evidence type="ECO:0000259" key="11">
    <source>
        <dbReference type="PROSITE" id="PS50110"/>
    </source>
</evidence>
<dbReference type="Pfam" id="PF00072">
    <property type="entry name" value="Response_reg"/>
    <property type="match status" value="1"/>
</dbReference>
<evidence type="ECO:0000256" key="8">
    <source>
        <dbReference type="PROSITE-ProRule" id="PRU00169"/>
    </source>
</evidence>
<dbReference type="SUPFAM" id="SSF46689">
    <property type="entry name" value="Homeodomain-like"/>
    <property type="match status" value="2"/>
</dbReference>
<evidence type="ECO:0000256" key="6">
    <source>
        <dbReference type="ARBA" id="ARBA00023125"/>
    </source>
</evidence>
<dbReference type="InterPro" id="IPR011006">
    <property type="entry name" value="CheY-like_superfamily"/>
</dbReference>
<dbReference type="SUPFAM" id="SSF52172">
    <property type="entry name" value="CheY-like"/>
    <property type="match status" value="1"/>
</dbReference>
<keyword evidence="2" id="KW-0963">Cytoplasm</keyword>
<evidence type="ECO:0000256" key="2">
    <source>
        <dbReference type="ARBA" id="ARBA00022490"/>
    </source>
</evidence>
<keyword evidence="5" id="KW-0805">Transcription regulation</keyword>
<keyword evidence="13" id="KW-1185">Reference proteome</keyword>
<keyword evidence="3 8" id="KW-0597">Phosphoprotein</keyword>
<proteinExistence type="predicted"/>
<protein>
    <submittedName>
        <fullName evidence="12">Response regulator</fullName>
    </submittedName>
</protein>